<name>A0ABW6PW88_9NOCA</name>
<dbReference type="Proteomes" id="UP001601444">
    <property type="component" value="Unassembled WGS sequence"/>
</dbReference>
<proteinExistence type="predicted"/>
<gene>
    <name evidence="2" type="ORF">ACFYTF_26730</name>
</gene>
<evidence type="ECO:0000256" key="1">
    <source>
        <dbReference type="SAM" id="MobiDB-lite"/>
    </source>
</evidence>
<evidence type="ECO:0000313" key="3">
    <source>
        <dbReference type="Proteomes" id="UP001601444"/>
    </source>
</evidence>
<accession>A0ABW6PW88</accession>
<organism evidence="2 3">
    <name type="scientific">Nocardia thailandica</name>
    <dbReference type="NCBI Taxonomy" id="257275"/>
    <lineage>
        <taxon>Bacteria</taxon>
        <taxon>Bacillati</taxon>
        <taxon>Actinomycetota</taxon>
        <taxon>Actinomycetes</taxon>
        <taxon>Mycobacteriales</taxon>
        <taxon>Nocardiaceae</taxon>
        <taxon>Nocardia</taxon>
    </lineage>
</organism>
<evidence type="ECO:0000313" key="2">
    <source>
        <dbReference type="EMBL" id="MFF0546435.1"/>
    </source>
</evidence>
<feature type="region of interest" description="Disordered" evidence="1">
    <location>
        <begin position="23"/>
        <end position="155"/>
    </location>
</feature>
<protein>
    <submittedName>
        <fullName evidence="2">Uncharacterized protein</fullName>
    </submittedName>
</protein>
<dbReference type="EMBL" id="JBIAMX010000021">
    <property type="protein sequence ID" value="MFF0546435.1"/>
    <property type="molecule type" value="Genomic_DNA"/>
</dbReference>
<sequence>MTEFEDNRFDAVERLRRKWEAIKAAEQDSGTPETGPSNVVRLPRPPRRVGGEAAGPGPRPGPPDAVVDPAPTRPVTRAELQAETGTWQADEATPPADPPPARENKVLDFDPSRRKRAGGEGARGGRPRIAPRRVGSGEKERGGDADPTPPDRTGR</sequence>
<reference evidence="2 3" key="1">
    <citation type="submission" date="2024-10" db="EMBL/GenBank/DDBJ databases">
        <title>The Natural Products Discovery Center: Release of the First 8490 Sequenced Strains for Exploring Actinobacteria Biosynthetic Diversity.</title>
        <authorList>
            <person name="Kalkreuter E."/>
            <person name="Kautsar S.A."/>
            <person name="Yang D."/>
            <person name="Bader C.D."/>
            <person name="Teijaro C.N."/>
            <person name="Fluegel L."/>
            <person name="Davis C.M."/>
            <person name="Simpson J.R."/>
            <person name="Lauterbach L."/>
            <person name="Steele A.D."/>
            <person name="Gui C."/>
            <person name="Meng S."/>
            <person name="Li G."/>
            <person name="Viehrig K."/>
            <person name="Ye F."/>
            <person name="Su P."/>
            <person name="Kiefer A.F."/>
            <person name="Nichols A."/>
            <person name="Cepeda A.J."/>
            <person name="Yan W."/>
            <person name="Fan B."/>
            <person name="Jiang Y."/>
            <person name="Adhikari A."/>
            <person name="Zheng C.-J."/>
            <person name="Schuster L."/>
            <person name="Cowan T.M."/>
            <person name="Smanski M.J."/>
            <person name="Chevrette M.G."/>
            <person name="De Carvalho L.P.S."/>
            <person name="Shen B."/>
        </authorList>
    </citation>
    <scope>NUCLEOTIDE SEQUENCE [LARGE SCALE GENOMIC DNA]</scope>
    <source>
        <strain evidence="2 3">NPDC004045</strain>
    </source>
</reference>
<comment type="caution">
    <text evidence="2">The sequence shown here is derived from an EMBL/GenBank/DDBJ whole genome shotgun (WGS) entry which is preliminary data.</text>
</comment>
<feature type="compositionally biased region" description="Polar residues" evidence="1">
    <location>
        <begin position="28"/>
        <end position="37"/>
    </location>
</feature>
<feature type="compositionally biased region" description="Basic and acidic residues" evidence="1">
    <location>
        <begin position="135"/>
        <end position="144"/>
    </location>
</feature>
<feature type="compositionally biased region" description="Basic and acidic residues" evidence="1">
    <location>
        <begin position="100"/>
        <end position="112"/>
    </location>
</feature>
<dbReference type="RefSeq" id="WP_387702789.1">
    <property type="nucleotide sequence ID" value="NZ_JBIAMX010000021.1"/>
</dbReference>
<keyword evidence="3" id="KW-1185">Reference proteome</keyword>
<feature type="compositionally biased region" description="Low complexity" evidence="1">
    <location>
        <begin position="64"/>
        <end position="77"/>
    </location>
</feature>